<keyword evidence="2" id="KW-0175">Coiled coil</keyword>
<dbReference type="PANTHER" id="PTHR37813">
    <property type="entry name" value="FELS-2 PROPHAGE PROTEIN"/>
    <property type="match status" value="1"/>
</dbReference>
<evidence type="ECO:0000256" key="3">
    <source>
        <dbReference type="SAM" id="MobiDB-lite"/>
    </source>
</evidence>
<gene>
    <name evidence="5" type="ORF">HTZ77_18555</name>
</gene>
<dbReference type="AlphaFoldDB" id="A0A7Y6I8B9"/>
<evidence type="ECO:0000313" key="6">
    <source>
        <dbReference type="Proteomes" id="UP000586042"/>
    </source>
</evidence>
<name>A0A7Y6I8B9_9ACTN</name>
<dbReference type="EMBL" id="JABWGN010000007">
    <property type="protein sequence ID" value="NUW33416.1"/>
    <property type="molecule type" value="Genomic_DNA"/>
</dbReference>
<dbReference type="InterPro" id="IPR010090">
    <property type="entry name" value="Phage_tape_meas"/>
</dbReference>
<feature type="coiled-coil region" evidence="2">
    <location>
        <begin position="891"/>
        <end position="945"/>
    </location>
</feature>
<dbReference type="Pfam" id="PF10145">
    <property type="entry name" value="PhageMin_Tail"/>
    <property type="match status" value="1"/>
</dbReference>
<feature type="compositionally biased region" description="Basic and acidic residues" evidence="3">
    <location>
        <begin position="139"/>
        <end position="151"/>
    </location>
</feature>
<keyword evidence="6" id="KW-1185">Reference proteome</keyword>
<evidence type="ECO:0000259" key="4">
    <source>
        <dbReference type="Pfam" id="PF10145"/>
    </source>
</evidence>
<evidence type="ECO:0000313" key="5">
    <source>
        <dbReference type="EMBL" id="NUW33416.1"/>
    </source>
</evidence>
<evidence type="ECO:0000256" key="1">
    <source>
        <dbReference type="ARBA" id="ARBA00022612"/>
    </source>
</evidence>
<keyword evidence="1" id="KW-1188">Viral release from host cell</keyword>
<dbReference type="Gene3D" id="1.20.120.20">
    <property type="entry name" value="Apolipoprotein"/>
    <property type="match status" value="1"/>
</dbReference>
<sequence length="1078" mass="112084">MALTVGELVAYASIDNKKFDVGISDIARGLRSTQTSTSSAMASIESTVSKALADVTRDLGTAFDPAEALADVDRLVAGFANDLDRMEADAARGGQGIVNELRTAVDDLDQVMQQQGEVIGEALVDGLKAGLSDAERVARQSGEDAGKKFGDGVEGSGGRGGGGGGGGGGSRMAGIGSSLIGGLKAGAIGVAAVAGAAIGDALTGAIKTAMEREDLFATLSVKVGAFGAESERLGKIAGDLYADAYGESLGDVTDALAKVLQNIDGAGKAGDGALKDMTAQALTVSKVMDEDVGAVIRAVSQMLRTGLAKNAEEAFNILIRGQQEGVNKSEDLLDSFNEYSTIFRDFGISAEEALGLMSQGLKSGARDSDVVADSLKELTAKIKDKSAASALKELGLNANEMMRAIAKGGPAGHKALDLILTKFRDIKEPAKQAEIAAGLFGTKAEDMSKAINGINLDTAKKSIGDFKGAVDQASTTLGDTSKADADRWGRSWESVFSWVGDRAMAEVKKMFPSPADVEEQWNELTSWFSGTVGPWFSEAWTSVKDTTVEIWNGIGDWLSTKSSEIVEWLKGVPGKVKDFFVTGWNDLKSQTGEAWESIKSSASSRANQLVEWLKGVPGKVKDFFVTGWNDLKSQTVAAWESMKSQAKAKMDNLISDVKALPSKLSAIAAQAKTWLVQAGRDLIKGMIQGVQQTAGELVNAARNTVQSAVDGAKNLLGIHSPSTVFAEIGKWSVRGLIQGLEAENGNAVSTVEKMVEQIKKAFGSKPDVADHLLTFVSKGNDSLAALAKQRQELVDKLAAAKEYAKQVAGSAQEWADITGLKAEDISGAGDMAGELQKKASAINSFANNIQTLAKRGLNKKIIQDLIDAGVEKGASFAEMLVGSDGSEIKALNKAQSAVDKASKKLGKASADAMYDVGKKSGEGYLKGLQDSLAKLDKEMEKIVKSLVAAIKKQLKIKSPSQVMAEIGEFTMAGFAQGMSSMAGAVLGAAQAVVGQAVTAAQGAGSVAGMATGGVHRAGQIIGASQIAPMYGVDPKAATAAPGAGGTVVNVDMTGATIREEADVQKLGAEFGFWVAARG</sequence>
<accession>A0A7Y6I8B9</accession>
<proteinExistence type="predicted"/>
<dbReference type="Proteomes" id="UP000586042">
    <property type="component" value="Unassembled WGS sequence"/>
</dbReference>
<evidence type="ECO:0000256" key="2">
    <source>
        <dbReference type="SAM" id="Coils"/>
    </source>
</evidence>
<organism evidence="5 6">
    <name type="scientific">Nonomuraea montanisoli</name>
    <dbReference type="NCBI Taxonomy" id="2741721"/>
    <lineage>
        <taxon>Bacteria</taxon>
        <taxon>Bacillati</taxon>
        <taxon>Actinomycetota</taxon>
        <taxon>Actinomycetes</taxon>
        <taxon>Streptosporangiales</taxon>
        <taxon>Streptosporangiaceae</taxon>
        <taxon>Nonomuraea</taxon>
    </lineage>
</organism>
<feature type="compositionally biased region" description="Gly residues" evidence="3">
    <location>
        <begin position="152"/>
        <end position="168"/>
    </location>
</feature>
<feature type="domain" description="Phage tail tape measure protein" evidence="4">
    <location>
        <begin position="244"/>
        <end position="441"/>
    </location>
</feature>
<dbReference type="PANTHER" id="PTHR37813:SF1">
    <property type="entry name" value="FELS-2 PROPHAGE PROTEIN"/>
    <property type="match status" value="1"/>
</dbReference>
<feature type="region of interest" description="Disordered" evidence="3">
    <location>
        <begin position="139"/>
        <end position="168"/>
    </location>
</feature>
<dbReference type="RefSeq" id="WP_175590882.1">
    <property type="nucleotide sequence ID" value="NZ_JABWGN010000007.1"/>
</dbReference>
<comment type="caution">
    <text evidence="5">The sequence shown here is derived from an EMBL/GenBank/DDBJ whole genome shotgun (WGS) entry which is preliminary data.</text>
</comment>
<protein>
    <submittedName>
        <fullName evidence="5">Phage tail tape measure protein</fullName>
    </submittedName>
</protein>
<reference evidence="5 6" key="1">
    <citation type="submission" date="2020-06" db="EMBL/GenBank/DDBJ databases">
        <title>Nonomuraea sp. SMC257, a novel actinomycete isolated from soil.</title>
        <authorList>
            <person name="Chanama M."/>
        </authorList>
    </citation>
    <scope>NUCLEOTIDE SEQUENCE [LARGE SCALE GENOMIC DNA]</scope>
    <source>
        <strain evidence="5 6">SMC257</strain>
    </source>
</reference>